<dbReference type="EMBL" id="DPIY01000005">
    <property type="protein sequence ID" value="HCT56446.1"/>
    <property type="molecule type" value="Genomic_DNA"/>
</dbReference>
<protein>
    <submittedName>
        <fullName evidence="1">Uncharacterized protein</fullName>
    </submittedName>
</protein>
<accession>A0A3D4V5P3</accession>
<reference evidence="1 2" key="1">
    <citation type="journal article" date="2018" name="Nat. Biotechnol.">
        <title>A standardized bacterial taxonomy based on genome phylogeny substantially revises the tree of life.</title>
        <authorList>
            <person name="Parks D.H."/>
            <person name="Chuvochina M."/>
            <person name="Waite D.W."/>
            <person name="Rinke C."/>
            <person name="Skarshewski A."/>
            <person name="Chaumeil P.A."/>
            <person name="Hugenholtz P."/>
        </authorList>
    </citation>
    <scope>NUCLEOTIDE SEQUENCE [LARGE SCALE GENOMIC DNA]</scope>
    <source>
        <strain evidence="1">UBA8844</strain>
    </source>
</reference>
<organism evidence="1 2">
    <name type="scientific">Gemmatimonas aurantiaca</name>
    <dbReference type="NCBI Taxonomy" id="173480"/>
    <lineage>
        <taxon>Bacteria</taxon>
        <taxon>Pseudomonadati</taxon>
        <taxon>Gemmatimonadota</taxon>
        <taxon>Gemmatimonadia</taxon>
        <taxon>Gemmatimonadales</taxon>
        <taxon>Gemmatimonadaceae</taxon>
        <taxon>Gemmatimonas</taxon>
    </lineage>
</organism>
<name>A0A3D4V5P3_9BACT</name>
<evidence type="ECO:0000313" key="1">
    <source>
        <dbReference type="EMBL" id="HCT56446.1"/>
    </source>
</evidence>
<dbReference type="AlphaFoldDB" id="A0A3D4V5P3"/>
<evidence type="ECO:0000313" key="2">
    <source>
        <dbReference type="Proteomes" id="UP000264071"/>
    </source>
</evidence>
<sequence length="223" mass="25096">MLAADERLAEALGARDDVTARSRIWRWAAHKLCTEEYMTAEIISAGIGAFIGWALTKTASLVIRRNRLRNYLHICFQLRFAEMRDNGKWLARVLGDLTLGSPGESAPRYTRNDLGDIAKLRETSVELLTQMEMRRVAKCHAALWELEVLFEGFCWSLSEHQKARQASVDLRHLQKRGDRIAALIAILPTDFRTIDDLPDDYSGRISAVTLVPDSSTPARPSAS</sequence>
<proteinExistence type="predicted"/>
<comment type="caution">
    <text evidence="1">The sequence shown here is derived from an EMBL/GenBank/DDBJ whole genome shotgun (WGS) entry which is preliminary data.</text>
</comment>
<gene>
    <name evidence="1" type="ORF">DGD08_04450</name>
</gene>
<dbReference type="Proteomes" id="UP000264071">
    <property type="component" value="Unassembled WGS sequence"/>
</dbReference>